<accession>A0A1J5S7Y1</accession>
<dbReference type="InterPro" id="IPR019546">
    <property type="entry name" value="TAT_signal_bac_arc"/>
</dbReference>
<dbReference type="InterPro" id="IPR007160">
    <property type="entry name" value="DUF362"/>
</dbReference>
<comment type="caution">
    <text evidence="2">The sequence shown here is derived from an EMBL/GenBank/DDBJ whole genome shotgun (WGS) entry which is preliminary data.</text>
</comment>
<dbReference type="InterPro" id="IPR006311">
    <property type="entry name" value="TAT_signal"/>
</dbReference>
<dbReference type="EMBL" id="MLJW01000058">
    <property type="protein sequence ID" value="OIR04415.1"/>
    <property type="molecule type" value="Genomic_DNA"/>
</dbReference>
<gene>
    <name evidence="2" type="ORF">GALL_136150</name>
</gene>
<dbReference type="PROSITE" id="PS51318">
    <property type="entry name" value="TAT"/>
    <property type="match status" value="1"/>
</dbReference>
<dbReference type="AlphaFoldDB" id="A0A1J5S7Y1"/>
<name>A0A1J5S7Y1_9ZZZZ</name>
<sequence length="309" mass="33741">MHSRRDFLRTGLALGAAACVLPEISSLFAAEPAVPDTPAGKPLLSAVRDGTRSAMLERALADFGGIQAFVKPGHSVLVKPNIGWNTPPERGADTHPELVGHLVALCKAAGANRVAVFDRTCDKWTDCYARSGIADAVKAAGGEMVPGNDEDYYREVELPQGRILKSAKVHRLVLESDVFFNVPVLKNHQGSLLTASMKNLMGIVWDRGFYHRADLHQCIADFLTYKRPDLNILDAYHPMYRNGPRGRTVADVVEKRMLFASRDIVAIDAAGAKVLEYDPAKVRHIALAGEMGLGVMDLARVDIRRHALV</sequence>
<reference evidence="2" key="1">
    <citation type="submission" date="2016-10" db="EMBL/GenBank/DDBJ databases">
        <title>Sequence of Gallionella enrichment culture.</title>
        <authorList>
            <person name="Poehlein A."/>
            <person name="Muehling M."/>
            <person name="Daniel R."/>
        </authorList>
    </citation>
    <scope>NUCLEOTIDE SEQUENCE</scope>
</reference>
<protein>
    <recommendedName>
        <fullName evidence="1">DUF362 domain-containing protein</fullName>
    </recommendedName>
</protein>
<evidence type="ECO:0000313" key="2">
    <source>
        <dbReference type="EMBL" id="OIR04415.1"/>
    </source>
</evidence>
<proteinExistence type="predicted"/>
<dbReference type="Pfam" id="PF10518">
    <property type="entry name" value="TAT_signal"/>
    <property type="match status" value="1"/>
</dbReference>
<organism evidence="2">
    <name type="scientific">mine drainage metagenome</name>
    <dbReference type="NCBI Taxonomy" id="410659"/>
    <lineage>
        <taxon>unclassified sequences</taxon>
        <taxon>metagenomes</taxon>
        <taxon>ecological metagenomes</taxon>
    </lineage>
</organism>
<feature type="domain" description="DUF362" evidence="1">
    <location>
        <begin position="76"/>
        <end position="273"/>
    </location>
</feature>
<evidence type="ECO:0000259" key="1">
    <source>
        <dbReference type="Pfam" id="PF04015"/>
    </source>
</evidence>
<dbReference type="Pfam" id="PF04015">
    <property type="entry name" value="DUF362"/>
    <property type="match status" value="1"/>
</dbReference>